<sequence length="394" mass="43745">MARYYWRGVRESGGAVRGQLRAGSRSHAIEKLGAMGITHKLLLPLPNLQPSLSSTQITLLIRQLSTLLSSGLTLARSLEGIIQGLADGPLRTLSEDILLELQQGSPFSRILAQRPEHFDPFLIHLITSGEATGQLSTLLARAAEYRERTRALRRQLWKALSYPLGVFIFTLAISLFLLLQIVPQFEILFNNLGGALPPLTRHILDAAHFLDHNLGEIIVALLLLVTFITMLYSRVPRFKFKMDQLLLSIPLLGTTIREVMVARLSRTLATLQEAAIPTHIGLDTSTRMTHNLPLRRAIQNAHSLVLQGVTLSNALAEQGLFPPVAIQMIRAGEDSGELSQMLNRLALYYEDEVEHRVEQLTTILEPLLILLIGGMVGVLAIALYQPIFQIGHHF</sequence>
<dbReference type="EMBL" id="JACNFK010000029">
    <property type="protein sequence ID" value="MBC8519892.1"/>
    <property type="molecule type" value="Genomic_DNA"/>
</dbReference>
<dbReference type="InterPro" id="IPR003004">
    <property type="entry name" value="GspF/PilC"/>
</dbReference>
<evidence type="ECO:0000256" key="9">
    <source>
        <dbReference type="RuleBase" id="RU003923"/>
    </source>
</evidence>
<feature type="domain" description="Type II secretion system protein GspF" evidence="11">
    <location>
        <begin position="61"/>
        <end position="183"/>
    </location>
</feature>
<dbReference type="Gene3D" id="1.20.81.30">
    <property type="entry name" value="Type II secretion system (T2SS), domain F"/>
    <property type="match status" value="2"/>
</dbReference>
<comment type="subcellular location">
    <subcellularLocation>
        <location evidence="1 9">Cell inner membrane</location>
        <topology evidence="1 9">Multi-pass membrane protein</topology>
    </subcellularLocation>
</comment>
<feature type="transmembrane region" description="Helical" evidence="10">
    <location>
        <begin position="214"/>
        <end position="232"/>
    </location>
</feature>
<dbReference type="PROSITE" id="PS00874">
    <property type="entry name" value="T2SP_F"/>
    <property type="match status" value="1"/>
</dbReference>
<name>A0A8J6PAX1_9GAMM</name>
<organism evidence="12 13">
    <name type="scientific">Candidatus Thiopontia autotrophica</name>
    <dbReference type="NCBI Taxonomy" id="2841688"/>
    <lineage>
        <taxon>Bacteria</taxon>
        <taxon>Pseudomonadati</taxon>
        <taxon>Pseudomonadota</taxon>
        <taxon>Gammaproteobacteria</taxon>
        <taxon>Candidatus Thiopontia</taxon>
    </lineage>
</organism>
<keyword evidence="8 10" id="KW-0472">Membrane</keyword>
<evidence type="ECO:0000259" key="11">
    <source>
        <dbReference type="Pfam" id="PF00482"/>
    </source>
</evidence>
<keyword evidence="5" id="KW-0997">Cell inner membrane</keyword>
<dbReference type="InterPro" id="IPR042094">
    <property type="entry name" value="T2SS_GspF_sf"/>
</dbReference>
<dbReference type="AlphaFoldDB" id="A0A8J6PAX1"/>
<evidence type="ECO:0000313" key="12">
    <source>
        <dbReference type="EMBL" id="MBC8519892.1"/>
    </source>
</evidence>
<feature type="transmembrane region" description="Helical" evidence="10">
    <location>
        <begin position="160"/>
        <end position="182"/>
    </location>
</feature>
<evidence type="ECO:0000256" key="7">
    <source>
        <dbReference type="ARBA" id="ARBA00022989"/>
    </source>
</evidence>
<keyword evidence="3 9" id="KW-0813">Transport</keyword>
<evidence type="ECO:0000256" key="4">
    <source>
        <dbReference type="ARBA" id="ARBA00022475"/>
    </source>
</evidence>
<dbReference type="InterPro" id="IPR018076">
    <property type="entry name" value="T2SS_GspF_dom"/>
</dbReference>
<feature type="domain" description="Type II secretion system protein GspF" evidence="11">
    <location>
        <begin position="265"/>
        <end position="384"/>
    </location>
</feature>
<dbReference type="PANTHER" id="PTHR30012">
    <property type="entry name" value="GENERAL SECRETION PATHWAY PROTEIN"/>
    <property type="match status" value="1"/>
</dbReference>
<evidence type="ECO:0000256" key="2">
    <source>
        <dbReference type="ARBA" id="ARBA00005745"/>
    </source>
</evidence>
<comment type="caution">
    <text evidence="12">The sequence shown here is derived from an EMBL/GenBank/DDBJ whole genome shotgun (WGS) entry which is preliminary data.</text>
</comment>
<feature type="transmembrane region" description="Helical" evidence="10">
    <location>
        <begin position="367"/>
        <end position="387"/>
    </location>
</feature>
<evidence type="ECO:0000256" key="1">
    <source>
        <dbReference type="ARBA" id="ARBA00004429"/>
    </source>
</evidence>
<keyword evidence="7 10" id="KW-1133">Transmembrane helix</keyword>
<dbReference type="Pfam" id="PF00482">
    <property type="entry name" value="T2SSF"/>
    <property type="match status" value="2"/>
</dbReference>
<reference evidence="12 13" key="1">
    <citation type="submission" date="2020-08" db="EMBL/GenBank/DDBJ databases">
        <title>Bridging the membrane lipid divide: bacteria of the FCB group superphylum have the potential to synthesize archaeal ether lipids.</title>
        <authorList>
            <person name="Villanueva L."/>
            <person name="Von Meijenfeldt F.A.B."/>
            <person name="Westbye A.B."/>
            <person name="Yadav S."/>
            <person name="Hopmans E.C."/>
            <person name="Dutilh B.E."/>
            <person name="Sinninghe Damste J.S."/>
        </authorList>
    </citation>
    <scope>NUCLEOTIDE SEQUENCE [LARGE SCALE GENOMIC DNA]</scope>
    <source>
        <strain evidence="12">NIOZ-UU100</strain>
    </source>
</reference>
<keyword evidence="4" id="KW-1003">Cell membrane</keyword>
<protein>
    <submittedName>
        <fullName evidence="12">Type II secretion system F family protein</fullName>
    </submittedName>
</protein>
<keyword evidence="6 9" id="KW-0812">Transmembrane</keyword>
<evidence type="ECO:0000313" key="13">
    <source>
        <dbReference type="Proteomes" id="UP000654401"/>
    </source>
</evidence>
<dbReference type="FunFam" id="1.20.81.30:FF:000001">
    <property type="entry name" value="Type II secretion system protein F"/>
    <property type="match status" value="2"/>
</dbReference>
<dbReference type="PANTHER" id="PTHR30012:SF7">
    <property type="entry name" value="PROTEIN TRANSPORT PROTEIN HOFC HOMOLOG"/>
    <property type="match status" value="1"/>
</dbReference>
<dbReference type="Proteomes" id="UP000654401">
    <property type="component" value="Unassembled WGS sequence"/>
</dbReference>
<dbReference type="PRINTS" id="PR00812">
    <property type="entry name" value="BCTERIALGSPF"/>
</dbReference>
<evidence type="ECO:0000256" key="3">
    <source>
        <dbReference type="ARBA" id="ARBA00022448"/>
    </source>
</evidence>
<accession>A0A8J6PAX1</accession>
<comment type="similarity">
    <text evidence="2 9">Belongs to the GSP F family.</text>
</comment>
<dbReference type="GO" id="GO:0015628">
    <property type="term" value="P:protein secretion by the type II secretion system"/>
    <property type="evidence" value="ECO:0007669"/>
    <property type="project" value="TreeGrafter"/>
</dbReference>
<gene>
    <name evidence="12" type="ORF">H8D24_05755</name>
</gene>
<evidence type="ECO:0000256" key="10">
    <source>
        <dbReference type="SAM" id="Phobius"/>
    </source>
</evidence>
<evidence type="ECO:0000256" key="6">
    <source>
        <dbReference type="ARBA" id="ARBA00022692"/>
    </source>
</evidence>
<evidence type="ECO:0000256" key="5">
    <source>
        <dbReference type="ARBA" id="ARBA00022519"/>
    </source>
</evidence>
<proteinExistence type="inferred from homology"/>
<dbReference type="InterPro" id="IPR001992">
    <property type="entry name" value="T2SS_GspF/T4SS_PilC_CS"/>
</dbReference>
<evidence type="ECO:0000256" key="8">
    <source>
        <dbReference type="ARBA" id="ARBA00023136"/>
    </source>
</evidence>
<dbReference type="GO" id="GO:0005886">
    <property type="term" value="C:plasma membrane"/>
    <property type="evidence" value="ECO:0007669"/>
    <property type="project" value="UniProtKB-SubCell"/>
</dbReference>